<dbReference type="EMBL" id="JARJCM010000003">
    <property type="protein sequence ID" value="KAJ7046450.1"/>
    <property type="molecule type" value="Genomic_DNA"/>
</dbReference>
<accession>A0AAD6TK53</accession>
<protein>
    <submittedName>
        <fullName evidence="1">Uncharacterized protein</fullName>
    </submittedName>
</protein>
<dbReference type="Proteomes" id="UP001218188">
    <property type="component" value="Unassembled WGS sequence"/>
</dbReference>
<sequence length="231" mass="26387">MGSSHEVPQGRKLVRRRWWRKSAEQRHGFVEPIYAVMQFALEPEIISIESPLTRLLRRDTRTRYPLGPRPQELVCSSAVRRPSGISFLRHRGYGSRPRMGCEGHDVATIDMVGSNVPRTWHVRSSTRRNNKVYFRVYRVDDFDGEVAQRRCTFIYTFQVARSSGYRRTLGSPFWGNNPQGTMVHLVASSSLPLRRCHGVGRVAAGEFETAAKPPRMLVWSKSGDQEAIGPF</sequence>
<proteinExistence type="predicted"/>
<name>A0AAD6TK53_9AGAR</name>
<organism evidence="1 2">
    <name type="scientific">Mycena alexandri</name>
    <dbReference type="NCBI Taxonomy" id="1745969"/>
    <lineage>
        <taxon>Eukaryota</taxon>
        <taxon>Fungi</taxon>
        <taxon>Dikarya</taxon>
        <taxon>Basidiomycota</taxon>
        <taxon>Agaricomycotina</taxon>
        <taxon>Agaricomycetes</taxon>
        <taxon>Agaricomycetidae</taxon>
        <taxon>Agaricales</taxon>
        <taxon>Marasmiineae</taxon>
        <taxon>Mycenaceae</taxon>
        <taxon>Mycena</taxon>
    </lineage>
</organism>
<dbReference type="AlphaFoldDB" id="A0AAD6TK53"/>
<reference evidence="1" key="1">
    <citation type="submission" date="2023-03" db="EMBL/GenBank/DDBJ databases">
        <title>Massive genome expansion in bonnet fungi (Mycena s.s.) driven by repeated elements and novel gene families across ecological guilds.</title>
        <authorList>
            <consortium name="Lawrence Berkeley National Laboratory"/>
            <person name="Harder C.B."/>
            <person name="Miyauchi S."/>
            <person name="Viragh M."/>
            <person name="Kuo A."/>
            <person name="Thoen E."/>
            <person name="Andreopoulos B."/>
            <person name="Lu D."/>
            <person name="Skrede I."/>
            <person name="Drula E."/>
            <person name="Henrissat B."/>
            <person name="Morin E."/>
            <person name="Kohler A."/>
            <person name="Barry K."/>
            <person name="LaButti K."/>
            <person name="Morin E."/>
            <person name="Salamov A."/>
            <person name="Lipzen A."/>
            <person name="Mereny Z."/>
            <person name="Hegedus B."/>
            <person name="Baldrian P."/>
            <person name="Stursova M."/>
            <person name="Weitz H."/>
            <person name="Taylor A."/>
            <person name="Grigoriev I.V."/>
            <person name="Nagy L.G."/>
            <person name="Martin F."/>
            <person name="Kauserud H."/>
        </authorList>
    </citation>
    <scope>NUCLEOTIDE SEQUENCE</scope>
    <source>
        <strain evidence="1">CBHHK200</strain>
    </source>
</reference>
<gene>
    <name evidence="1" type="ORF">C8F04DRAFT_345416</name>
</gene>
<evidence type="ECO:0000313" key="2">
    <source>
        <dbReference type="Proteomes" id="UP001218188"/>
    </source>
</evidence>
<keyword evidence="2" id="KW-1185">Reference proteome</keyword>
<evidence type="ECO:0000313" key="1">
    <source>
        <dbReference type="EMBL" id="KAJ7046450.1"/>
    </source>
</evidence>
<comment type="caution">
    <text evidence="1">The sequence shown here is derived from an EMBL/GenBank/DDBJ whole genome shotgun (WGS) entry which is preliminary data.</text>
</comment>